<reference evidence="2 3" key="1">
    <citation type="submission" date="2021-01" db="EMBL/GenBank/DDBJ databases">
        <title>Whole genome shotgun sequence of Planobispora siamensis NBRC 107568.</title>
        <authorList>
            <person name="Komaki H."/>
            <person name="Tamura T."/>
        </authorList>
    </citation>
    <scope>NUCLEOTIDE SEQUENCE [LARGE SCALE GENOMIC DNA]</scope>
    <source>
        <strain evidence="2 3">NBRC 107568</strain>
    </source>
</reference>
<dbReference type="EMBL" id="BOOJ01000052">
    <property type="protein sequence ID" value="GIH95282.1"/>
    <property type="molecule type" value="Genomic_DNA"/>
</dbReference>
<comment type="caution">
    <text evidence="2">The sequence shown here is derived from an EMBL/GenBank/DDBJ whole genome shotgun (WGS) entry which is preliminary data.</text>
</comment>
<dbReference type="PANTHER" id="PTHR39639:SF1">
    <property type="entry name" value="DUF262 DOMAIN-CONTAINING PROTEIN"/>
    <property type="match status" value="1"/>
</dbReference>
<dbReference type="Proteomes" id="UP000619788">
    <property type="component" value="Unassembled WGS sequence"/>
</dbReference>
<organism evidence="2 3">
    <name type="scientific">Planobispora siamensis</name>
    <dbReference type="NCBI Taxonomy" id="936338"/>
    <lineage>
        <taxon>Bacteria</taxon>
        <taxon>Bacillati</taxon>
        <taxon>Actinomycetota</taxon>
        <taxon>Actinomycetes</taxon>
        <taxon>Streptosporangiales</taxon>
        <taxon>Streptosporangiaceae</taxon>
        <taxon>Planobispora</taxon>
    </lineage>
</organism>
<dbReference type="PANTHER" id="PTHR39639">
    <property type="entry name" value="CHROMOSOME 16, WHOLE GENOME SHOTGUN SEQUENCE"/>
    <property type="match status" value="1"/>
</dbReference>
<feature type="domain" description="GmrSD restriction endonucleases N-terminal" evidence="1">
    <location>
        <begin position="41"/>
        <end position="104"/>
    </location>
</feature>
<dbReference type="Pfam" id="PF03235">
    <property type="entry name" value="GmrSD_N"/>
    <property type="match status" value="1"/>
</dbReference>
<gene>
    <name evidence="2" type="ORF">Psi01_59120</name>
</gene>
<evidence type="ECO:0000313" key="3">
    <source>
        <dbReference type="Proteomes" id="UP000619788"/>
    </source>
</evidence>
<accession>A0A8J3WP67</accession>
<evidence type="ECO:0000259" key="1">
    <source>
        <dbReference type="Pfam" id="PF03235"/>
    </source>
</evidence>
<protein>
    <recommendedName>
        <fullName evidence="1">GmrSD restriction endonucleases N-terminal domain-containing protein</fullName>
    </recommendedName>
</protein>
<name>A0A8J3WP67_9ACTN</name>
<evidence type="ECO:0000313" key="2">
    <source>
        <dbReference type="EMBL" id="GIH95282.1"/>
    </source>
</evidence>
<proteinExistence type="predicted"/>
<keyword evidence="3" id="KW-1185">Reference proteome</keyword>
<sequence>MTHQTTAPIEHMSLQQTARSAESLIHMHNAGDLAWDPPHAPYQRGAVWTRDQQVQLIASGLAGIPIPAIIINRRDWAKCGPDDPYYVVIDGQQRLRTFAAWYAGELAVPASWWQPDFVEGTRETDDGPYVTISDLTLVGRRYFGHRVILPVAEASVPTIQEEAEIYLRVNGYGTVQSDDDLDNAARIAAGE</sequence>
<dbReference type="InterPro" id="IPR004919">
    <property type="entry name" value="GmrSD_N"/>
</dbReference>
<dbReference type="RefSeq" id="WP_204067382.1">
    <property type="nucleotide sequence ID" value="NZ_BOOJ01000052.1"/>
</dbReference>
<dbReference type="AlphaFoldDB" id="A0A8J3WP67"/>